<dbReference type="AlphaFoldDB" id="A0A816HV43"/>
<name>A0A816HV43_ADIRI</name>
<sequence>HQFNEGGASQFLLDINRGWSRIGTDHVLQLLNKCRESAMLLTMPKLSALSLLDTLRESPTKTSISIESSPLPSVLQREGIYFLNESEAEQVLQRRLDFNTC</sequence>
<comment type="caution">
    <text evidence="1">The sequence shown here is derived from an EMBL/GenBank/DDBJ whole genome shotgun (WGS) entry which is preliminary data.</text>
</comment>
<gene>
    <name evidence="1" type="ORF">XAT740_LOCUS64047</name>
</gene>
<evidence type="ECO:0000313" key="1">
    <source>
        <dbReference type="EMBL" id="CAF1691118.1"/>
    </source>
</evidence>
<protein>
    <submittedName>
        <fullName evidence="1">Uncharacterized protein</fullName>
    </submittedName>
</protein>
<evidence type="ECO:0000313" key="2">
    <source>
        <dbReference type="Proteomes" id="UP000663828"/>
    </source>
</evidence>
<proteinExistence type="predicted"/>
<organism evidence="1 2">
    <name type="scientific">Adineta ricciae</name>
    <name type="common">Rotifer</name>
    <dbReference type="NCBI Taxonomy" id="249248"/>
    <lineage>
        <taxon>Eukaryota</taxon>
        <taxon>Metazoa</taxon>
        <taxon>Spiralia</taxon>
        <taxon>Gnathifera</taxon>
        <taxon>Rotifera</taxon>
        <taxon>Eurotatoria</taxon>
        <taxon>Bdelloidea</taxon>
        <taxon>Adinetida</taxon>
        <taxon>Adinetidae</taxon>
        <taxon>Adineta</taxon>
    </lineage>
</organism>
<keyword evidence="2" id="KW-1185">Reference proteome</keyword>
<dbReference type="Proteomes" id="UP000663828">
    <property type="component" value="Unassembled WGS sequence"/>
</dbReference>
<reference evidence="1" key="1">
    <citation type="submission" date="2021-02" db="EMBL/GenBank/DDBJ databases">
        <authorList>
            <person name="Nowell W R."/>
        </authorList>
    </citation>
    <scope>NUCLEOTIDE SEQUENCE</scope>
</reference>
<dbReference type="InterPro" id="IPR007528">
    <property type="entry name" value="RINT1_Tip20"/>
</dbReference>
<dbReference type="EMBL" id="CAJNOR010021177">
    <property type="protein sequence ID" value="CAF1691118.1"/>
    <property type="molecule type" value="Genomic_DNA"/>
</dbReference>
<dbReference type="Pfam" id="PF04437">
    <property type="entry name" value="RINT1_TIP1"/>
    <property type="match status" value="1"/>
</dbReference>
<dbReference type="GO" id="GO:0070939">
    <property type="term" value="C:Dsl1/NZR complex"/>
    <property type="evidence" value="ECO:0007669"/>
    <property type="project" value="InterPro"/>
</dbReference>
<feature type="non-terminal residue" evidence="1">
    <location>
        <position position="101"/>
    </location>
</feature>
<dbReference type="GO" id="GO:0006888">
    <property type="term" value="P:endoplasmic reticulum to Golgi vesicle-mediated transport"/>
    <property type="evidence" value="ECO:0007669"/>
    <property type="project" value="InterPro"/>
</dbReference>
<accession>A0A816HV43</accession>
<dbReference type="GO" id="GO:0006890">
    <property type="term" value="P:retrograde vesicle-mediated transport, Golgi to endoplasmic reticulum"/>
    <property type="evidence" value="ECO:0007669"/>
    <property type="project" value="InterPro"/>
</dbReference>